<dbReference type="GeneID" id="58108548"/>
<proteinExistence type="predicted"/>
<comment type="caution">
    <text evidence="1">The sequence shown here is derived from an EMBL/GenBank/DDBJ whole genome shotgun (WGS) entry which is preliminary data.</text>
</comment>
<dbReference type="RefSeq" id="WP_140924278.1">
    <property type="nucleotide sequence ID" value="NZ_QUBF01000005.1"/>
</dbReference>
<evidence type="ECO:0008006" key="3">
    <source>
        <dbReference type="Google" id="ProtNLM"/>
    </source>
</evidence>
<evidence type="ECO:0000313" key="1">
    <source>
        <dbReference type="EMBL" id="TPR43437.1"/>
    </source>
</evidence>
<gene>
    <name evidence="1" type="ORF">DY130_05315</name>
</gene>
<dbReference type="Proteomes" id="UP000784700">
    <property type="component" value="Unassembled WGS sequence"/>
</dbReference>
<sequence length="220" mass="26514">MKANAIASERINPFYVRLKHLKMEKWYVNEMQEAKSKRCPFSKENNYNKLEIDKIGFYKKQLWFHFCGVVNEGWVSHKFVRKNYRLLKLHFKVDHQYDNAVVAAQNLLSYSGYHLSIDEVIKFLDNKHSYKPNDFFRLFINNKGSFKLLNNKSYRRIRGQLLRNRPVIMWLDDNQHCVMLIGFNRKVFFYKDVYDGLNKTISVSQLTHRWKKSGYLAFSY</sequence>
<reference evidence="1" key="1">
    <citation type="submission" date="2018-08" db="EMBL/GenBank/DDBJ databases">
        <title>Comparative genomics of wild bee and flower associated Lactobacillus reveals potential adaptation to the bee host.</title>
        <authorList>
            <person name="Vuong H.Q."/>
            <person name="Mcfrederick Q.S."/>
        </authorList>
    </citation>
    <scope>NUCLEOTIDE SEQUENCE</scope>
    <source>
        <strain evidence="1">HV_63</strain>
    </source>
</reference>
<evidence type="ECO:0000313" key="2">
    <source>
        <dbReference type="Proteomes" id="UP000784700"/>
    </source>
</evidence>
<name>A0A9Q8IN44_9LACO</name>
<accession>A0A9Q8IN44</accession>
<dbReference type="Gene3D" id="3.90.70.10">
    <property type="entry name" value="Cysteine proteinases"/>
    <property type="match status" value="1"/>
</dbReference>
<dbReference type="EMBL" id="QUBG01000005">
    <property type="protein sequence ID" value="TPR43437.1"/>
    <property type="molecule type" value="Genomic_DNA"/>
</dbReference>
<organism evidence="1 2">
    <name type="scientific">Apilactobacillus micheneri</name>
    <dbReference type="NCBI Taxonomy" id="1899430"/>
    <lineage>
        <taxon>Bacteria</taxon>
        <taxon>Bacillati</taxon>
        <taxon>Bacillota</taxon>
        <taxon>Bacilli</taxon>
        <taxon>Lactobacillales</taxon>
        <taxon>Lactobacillaceae</taxon>
        <taxon>Apilactobacillus</taxon>
    </lineage>
</organism>
<protein>
    <recommendedName>
        <fullName evidence="3">Peptidase C39-like domain-containing protein</fullName>
    </recommendedName>
</protein>
<dbReference type="AlphaFoldDB" id="A0A9Q8IN44"/>